<proteinExistence type="predicted"/>
<evidence type="ECO:0000313" key="5">
    <source>
        <dbReference type="EMBL" id="PYG86631.1"/>
    </source>
</evidence>
<dbReference type="InterPro" id="IPR058794">
    <property type="entry name" value="HB_LcnD"/>
</dbReference>
<accession>A0A318Y3M1</accession>
<dbReference type="Proteomes" id="UP000248132">
    <property type="component" value="Unassembled WGS sequence"/>
</dbReference>
<dbReference type="AlphaFoldDB" id="A0A318Y3M1"/>
<feature type="domain" description="AprE-like beta-barrel" evidence="4">
    <location>
        <begin position="520"/>
        <end position="608"/>
    </location>
</feature>
<keyword evidence="2" id="KW-1133">Transmembrane helix</keyword>
<keyword evidence="2" id="KW-0472">Membrane</keyword>
<dbReference type="Pfam" id="PF25887">
    <property type="entry name" value="HB_LcnD"/>
    <property type="match status" value="1"/>
</dbReference>
<keyword evidence="2" id="KW-0812">Transmembrane</keyword>
<dbReference type="RefSeq" id="WP_110462843.1">
    <property type="nucleotide sequence ID" value="NZ_QKMR01000018.1"/>
</dbReference>
<evidence type="ECO:0000313" key="6">
    <source>
        <dbReference type="Proteomes" id="UP000248132"/>
    </source>
</evidence>
<gene>
    <name evidence="5" type="ORF">LY28_02850</name>
</gene>
<keyword evidence="6" id="KW-1185">Reference proteome</keyword>
<dbReference type="PANTHER" id="PTHR30386:SF28">
    <property type="entry name" value="EXPORTED PROTEIN"/>
    <property type="match status" value="1"/>
</dbReference>
<reference evidence="5 6" key="1">
    <citation type="submission" date="2018-06" db="EMBL/GenBank/DDBJ databases">
        <title>Genomic Encyclopedia of Type Strains, Phase I: the one thousand microbial genomes (KMG-I) project.</title>
        <authorList>
            <person name="Kyrpides N."/>
        </authorList>
    </citation>
    <scope>NUCLEOTIDE SEQUENCE [LARGE SCALE GENOMIC DNA]</scope>
    <source>
        <strain evidence="5 6">DSM 19573</strain>
    </source>
</reference>
<organism evidence="5 6">
    <name type="scientific">Ruminiclostridium sufflavum DSM 19573</name>
    <dbReference type="NCBI Taxonomy" id="1121337"/>
    <lineage>
        <taxon>Bacteria</taxon>
        <taxon>Bacillati</taxon>
        <taxon>Bacillota</taxon>
        <taxon>Clostridia</taxon>
        <taxon>Eubacteriales</taxon>
        <taxon>Oscillospiraceae</taxon>
        <taxon>Ruminiclostridium</taxon>
    </lineage>
</organism>
<dbReference type="InterPro" id="IPR058982">
    <property type="entry name" value="Beta-barrel_AprE"/>
</dbReference>
<evidence type="ECO:0000259" key="3">
    <source>
        <dbReference type="Pfam" id="PF25887"/>
    </source>
</evidence>
<dbReference type="Gene3D" id="2.40.30.170">
    <property type="match status" value="1"/>
</dbReference>
<dbReference type="PANTHER" id="PTHR30386">
    <property type="entry name" value="MEMBRANE FUSION SUBUNIT OF EMRAB-TOLC MULTIDRUG EFFLUX PUMP"/>
    <property type="match status" value="1"/>
</dbReference>
<feature type="coiled-coil region" evidence="1">
    <location>
        <begin position="292"/>
        <end position="342"/>
    </location>
</feature>
<feature type="domain" description="LcnD-like long helical bundle" evidence="3">
    <location>
        <begin position="177"/>
        <end position="417"/>
    </location>
</feature>
<feature type="coiled-coil region" evidence="1">
    <location>
        <begin position="237"/>
        <end position="264"/>
    </location>
</feature>
<comment type="caution">
    <text evidence="5">The sequence shown here is derived from an EMBL/GenBank/DDBJ whole genome shotgun (WGS) entry which is preliminary data.</text>
</comment>
<evidence type="ECO:0000259" key="4">
    <source>
        <dbReference type="Pfam" id="PF26002"/>
    </source>
</evidence>
<dbReference type="PRINTS" id="PR01490">
    <property type="entry name" value="RTXTOXIND"/>
</dbReference>
<keyword evidence="1" id="KW-0175">Coiled coil</keyword>
<dbReference type="OrthoDB" id="357309at2"/>
<evidence type="ECO:0000256" key="1">
    <source>
        <dbReference type="SAM" id="Coils"/>
    </source>
</evidence>
<evidence type="ECO:0000256" key="2">
    <source>
        <dbReference type="SAM" id="Phobius"/>
    </source>
</evidence>
<feature type="transmembrane region" description="Helical" evidence="2">
    <location>
        <begin position="25"/>
        <end position="46"/>
    </location>
</feature>
<dbReference type="Pfam" id="PF26002">
    <property type="entry name" value="Beta-barrel_AprE"/>
    <property type="match status" value="1"/>
</dbReference>
<name>A0A318Y3M1_9FIRM</name>
<sequence length="625" mass="70351">MKDILIDINDLTDSREMYRSKPHSFVWVFTYIIIALVAAAVLWAGFGKKEIVIKASGQVRPESGISTVKNIAAGEIEKINYKQGMAVKAGDILYTIKHDNLLVEKEAQNTQLSELLKELLNLNSYRKSIISGTNEFDKSSEPMYYEKVRKLLMDIQYTQSDTNYKLTKLKEERSINSSQLSNYEAEIVCLNSYMKSLDDNKNYLEDDSEIERQYSQKYENYIISQKNIDRKFEQQSNDIKKNSLEALKQTLAEEKKLLSAYETLKKSVNEGESYFSASDGNRAFYTDYEYKLNTLKNTYAEQKRVYEAYEALSGVAVSKSELENARIQMQKAEGEYSTFKSNFLSDIDKTISEKEIRVAELESSVSGTLDKETLLELNSKDKESTLKKLYIDERQAAADSIEGLTNSINSLKLNIALGAAELKTITDAADSNNSINYSVVERTKSQELVSTDEKIKNTTDNITAIEQNIKKLQLDIDSAIVKASIDGVVNVVSEVYEGDFVAGGSEILTVIPDKNSAFTMQILVNNKDIGEIHAGDAVKYSFAALPYREYGQVTGKITNISKDSITDKNSGQSYYTVEATVPDIKLFAKSGKQGEIKVGMLCEANVVTKQKSYLMYFLEKINLLD</sequence>
<feature type="coiled-coil region" evidence="1">
    <location>
        <begin position="455"/>
        <end position="482"/>
    </location>
</feature>
<dbReference type="InterPro" id="IPR050739">
    <property type="entry name" value="MFP"/>
</dbReference>
<dbReference type="EMBL" id="QKMR01000018">
    <property type="protein sequence ID" value="PYG86631.1"/>
    <property type="molecule type" value="Genomic_DNA"/>
</dbReference>
<protein>
    <submittedName>
        <fullName evidence="5">HlyD family secretion protein</fullName>
    </submittedName>
</protein>